<evidence type="ECO:0000313" key="4">
    <source>
        <dbReference type="Proteomes" id="UP001374579"/>
    </source>
</evidence>
<dbReference type="PANTHER" id="PTHR37984:SF15">
    <property type="entry name" value="INTEGRASE CATALYTIC DOMAIN-CONTAINING PROTEIN"/>
    <property type="match status" value="1"/>
</dbReference>
<proteinExistence type="predicted"/>
<sequence length="432" mass="48903">MHLTVNEWCTFCERCQRSKKGSKGKSPMGHVLATKPLEVIAIDFTVLEPSSSGKENVLVITDVFTKYTVAVPTTDQTATTVAKTLVNNWFVRYGVPQRIHSDKGRCFEAELIMQLCEHYGIEKSRTTSYNPAGNGQVERFNRTLHDLLRTLSVEQKRRWPEHLGELVQVYNCTPHSSTGFSPHYLLFGREPRLPLDLFLGEEPDRREEVRPMDWLAGHVQRLKMAHDRAGERQREAAARRKERHDRGIVAPDLCPGDLVVTRQRFKSRAKIQDFWGERLFVVKEVPGQNGGPYLIAPRDGLSDPKRVTRNEIRQYFERPTVQPLGTMEAPTVEAHREPEPTTTEYLEWHIILPSEPVSKIPVRVTPPPPVRQPPVARPTATAPPPPVRQPPVARPTATAPPPPVVPHVVRPAAPAPLRRSTRTTKGMTKPWN</sequence>
<dbReference type="GO" id="GO:0003676">
    <property type="term" value="F:nucleic acid binding"/>
    <property type="evidence" value="ECO:0007669"/>
    <property type="project" value="InterPro"/>
</dbReference>
<dbReference type="Gene3D" id="3.30.420.10">
    <property type="entry name" value="Ribonuclease H-like superfamily/Ribonuclease H"/>
    <property type="match status" value="1"/>
</dbReference>
<accession>A0AAN9BRA9</accession>
<name>A0AAN9BRA9_9CAEN</name>
<dbReference type="PROSITE" id="PS50994">
    <property type="entry name" value="INTEGRASE"/>
    <property type="match status" value="1"/>
</dbReference>
<feature type="region of interest" description="Disordered" evidence="1">
    <location>
        <begin position="365"/>
        <end position="432"/>
    </location>
</feature>
<evidence type="ECO:0000313" key="3">
    <source>
        <dbReference type="EMBL" id="KAK7109794.1"/>
    </source>
</evidence>
<comment type="caution">
    <text evidence="3">The sequence shown here is derived from an EMBL/GenBank/DDBJ whole genome shotgun (WGS) entry which is preliminary data.</text>
</comment>
<dbReference type="PANTHER" id="PTHR37984">
    <property type="entry name" value="PROTEIN CBG26694"/>
    <property type="match status" value="1"/>
</dbReference>
<protein>
    <recommendedName>
        <fullName evidence="2">Integrase catalytic domain-containing protein</fullName>
    </recommendedName>
</protein>
<feature type="domain" description="Integrase catalytic" evidence="2">
    <location>
        <begin position="32"/>
        <end position="190"/>
    </location>
</feature>
<reference evidence="3 4" key="1">
    <citation type="submission" date="2024-02" db="EMBL/GenBank/DDBJ databases">
        <title>Chromosome-scale genome assembly of the rough periwinkle Littorina saxatilis.</title>
        <authorList>
            <person name="De Jode A."/>
            <person name="Faria R."/>
            <person name="Formenti G."/>
            <person name="Sims Y."/>
            <person name="Smith T.P."/>
            <person name="Tracey A."/>
            <person name="Wood J.M.D."/>
            <person name="Zagrodzka Z.B."/>
            <person name="Johannesson K."/>
            <person name="Butlin R.K."/>
            <person name="Leder E.H."/>
        </authorList>
    </citation>
    <scope>NUCLEOTIDE SEQUENCE [LARGE SCALE GENOMIC DNA]</scope>
    <source>
        <strain evidence="3">Snail1</strain>
        <tissue evidence="3">Muscle</tissue>
    </source>
</reference>
<keyword evidence="4" id="KW-1185">Reference proteome</keyword>
<gene>
    <name evidence="3" type="ORF">V1264_013778</name>
</gene>
<evidence type="ECO:0000259" key="2">
    <source>
        <dbReference type="PROSITE" id="PS50994"/>
    </source>
</evidence>
<organism evidence="3 4">
    <name type="scientific">Littorina saxatilis</name>
    <dbReference type="NCBI Taxonomy" id="31220"/>
    <lineage>
        <taxon>Eukaryota</taxon>
        <taxon>Metazoa</taxon>
        <taxon>Spiralia</taxon>
        <taxon>Lophotrochozoa</taxon>
        <taxon>Mollusca</taxon>
        <taxon>Gastropoda</taxon>
        <taxon>Caenogastropoda</taxon>
        <taxon>Littorinimorpha</taxon>
        <taxon>Littorinoidea</taxon>
        <taxon>Littorinidae</taxon>
        <taxon>Littorina</taxon>
    </lineage>
</organism>
<dbReference type="InterPro" id="IPR050951">
    <property type="entry name" value="Retrovirus_Pol_polyprotein"/>
</dbReference>
<dbReference type="Proteomes" id="UP001374579">
    <property type="component" value="Unassembled WGS sequence"/>
</dbReference>
<dbReference type="InterPro" id="IPR001584">
    <property type="entry name" value="Integrase_cat-core"/>
</dbReference>
<dbReference type="SUPFAM" id="SSF53098">
    <property type="entry name" value="Ribonuclease H-like"/>
    <property type="match status" value="1"/>
</dbReference>
<feature type="compositionally biased region" description="Pro residues" evidence="1">
    <location>
        <begin position="365"/>
        <end position="405"/>
    </location>
</feature>
<dbReference type="AlphaFoldDB" id="A0AAN9BRA9"/>
<evidence type="ECO:0000256" key="1">
    <source>
        <dbReference type="SAM" id="MobiDB-lite"/>
    </source>
</evidence>
<dbReference type="InterPro" id="IPR012337">
    <property type="entry name" value="RNaseH-like_sf"/>
</dbReference>
<feature type="compositionally biased region" description="Low complexity" evidence="1">
    <location>
        <begin position="406"/>
        <end position="418"/>
    </location>
</feature>
<dbReference type="EMBL" id="JBAMIC010000003">
    <property type="protein sequence ID" value="KAK7109794.1"/>
    <property type="molecule type" value="Genomic_DNA"/>
</dbReference>
<dbReference type="GO" id="GO:0015074">
    <property type="term" value="P:DNA integration"/>
    <property type="evidence" value="ECO:0007669"/>
    <property type="project" value="InterPro"/>
</dbReference>
<dbReference type="FunFam" id="3.30.420.10:FF:000032">
    <property type="entry name" value="Retrovirus-related Pol polyprotein from transposon 297-like Protein"/>
    <property type="match status" value="1"/>
</dbReference>
<dbReference type="InterPro" id="IPR036397">
    <property type="entry name" value="RNaseH_sf"/>
</dbReference>
<dbReference type="Pfam" id="PF00665">
    <property type="entry name" value="rve"/>
    <property type="match status" value="1"/>
</dbReference>